<name>A0A5C1K507_9CAUD</name>
<evidence type="ECO:0000259" key="3">
    <source>
        <dbReference type="Pfam" id="PF13203"/>
    </source>
</evidence>
<feature type="region of interest" description="Disordered" evidence="1">
    <location>
        <begin position="149"/>
        <end position="172"/>
    </location>
</feature>
<protein>
    <submittedName>
        <fullName evidence="4">Uncharacterized protein</fullName>
    </submittedName>
</protein>
<proteinExistence type="predicted"/>
<gene>
    <name evidence="4" type="ORF">Zuri_44</name>
</gene>
<dbReference type="PANTHER" id="PTHR38730:SF1">
    <property type="entry name" value="SLL7028 PROTEIN"/>
    <property type="match status" value="1"/>
</dbReference>
<feature type="domain" description="Putative metallopeptidase" evidence="3">
    <location>
        <begin position="13"/>
        <end position="252"/>
    </location>
</feature>
<dbReference type="Pfam" id="PF09967">
    <property type="entry name" value="DUF2201"/>
    <property type="match status" value="1"/>
</dbReference>
<feature type="domain" description="VWA-like" evidence="2">
    <location>
        <begin position="262"/>
        <end position="385"/>
    </location>
</feature>
<dbReference type="Pfam" id="PF13203">
    <property type="entry name" value="DUF2201_N"/>
    <property type="match status" value="1"/>
</dbReference>
<organism evidence="4 5">
    <name type="scientific">Pseudomonas phage Zuri</name>
    <dbReference type="NCBI Taxonomy" id="2604899"/>
    <lineage>
        <taxon>Viruses</taxon>
        <taxon>Duplodnaviria</taxon>
        <taxon>Heunggongvirae</taxon>
        <taxon>Uroviricota</taxon>
        <taxon>Caudoviricetes</taxon>
        <taxon>Schitoviridae</taxon>
        <taxon>Zurivirus</taxon>
        <taxon>Zurivirus zuri</taxon>
    </lineage>
</organism>
<dbReference type="InterPro" id="IPR025154">
    <property type="entry name" value="Put_metallopeptidase_dom"/>
</dbReference>
<evidence type="ECO:0000313" key="5">
    <source>
        <dbReference type="Proteomes" id="UP000322075"/>
    </source>
</evidence>
<sequence>MSELDYQLLQRELDRTKAEVFLNNSTAGFLGSVMCSMEFIWDETIQTASTDGLRLWWNPHWFLSLTPASRKTVLYHEIWHPARLHLIRRGSRDHKIWNYACDIRINNDLLREGFTFEGIEWGWMDPEIDKGPKGILAEEEIYELLMANQMQPPPQPTGGSGQPGDGDVGDMREPTEQEIQQVVANVVMAVQQAKLAGCGGVPGVTQQTLDKFLESIVPWETLLWRFFTDMMDEDYSWKRPNRRYSDMYMPSRQEDDGRLEHLAYFIDVSGSVSDADVVRCNSEIRYIKEELKPKKLSLFLFDTRITKEYIFEEDDPFDKLVIVGRGGTSFEPVREKINEIQPTAAVIFSDMDCPPMQPLDYDIPVIWIAVNARRKTVPFGDIIFIRS</sequence>
<evidence type="ECO:0000313" key="4">
    <source>
        <dbReference type="EMBL" id="QEM41141.1"/>
    </source>
</evidence>
<dbReference type="Proteomes" id="UP000322075">
    <property type="component" value="Segment"/>
</dbReference>
<evidence type="ECO:0000259" key="2">
    <source>
        <dbReference type="Pfam" id="PF09967"/>
    </source>
</evidence>
<accession>A0A5C1K507</accession>
<dbReference type="InterPro" id="IPR018698">
    <property type="entry name" value="VWA-like_dom"/>
</dbReference>
<dbReference type="EMBL" id="MK863032">
    <property type="protein sequence ID" value="QEM41141.1"/>
    <property type="molecule type" value="Genomic_DNA"/>
</dbReference>
<keyword evidence="5" id="KW-1185">Reference proteome</keyword>
<evidence type="ECO:0000256" key="1">
    <source>
        <dbReference type="SAM" id="MobiDB-lite"/>
    </source>
</evidence>
<dbReference type="PANTHER" id="PTHR38730">
    <property type="entry name" value="SLL7028 PROTEIN"/>
    <property type="match status" value="1"/>
</dbReference>
<reference evidence="4" key="1">
    <citation type="submission" date="2019-04" db="EMBL/GenBank/DDBJ databases">
        <authorList>
            <person name="Assadpour T."/>
            <person name="Ahmed J."/>
            <person name="Anderson S."/>
            <person name="Espinosa K."/>
            <person name="Gadsden T."/>
            <person name="Graham A."/>
            <person name="Hajjar W."/>
            <person name="Howard T."/>
            <person name="Lacafta O."/>
            <person name="Matney K."/>
            <person name="Matsen K."/>
            <person name="Osu J."/>
            <person name="Rupe E."/>
            <person name="Sang H."/>
            <person name="Wadi S."/>
            <person name="McNeal J."/>
            <person name="Temple L."/>
        </authorList>
    </citation>
    <scope>NUCLEOTIDE SEQUENCE [LARGE SCALE GENOMIC DNA]</scope>
</reference>